<accession>A0ABU0DUU8</accession>
<feature type="transmembrane region" description="Helical" evidence="1">
    <location>
        <begin position="37"/>
        <end position="55"/>
    </location>
</feature>
<evidence type="ECO:0000259" key="2">
    <source>
        <dbReference type="Pfam" id="PF13828"/>
    </source>
</evidence>
<evidence type="ECO:0000313" key="3">
    <source>
        <dbReference type="EMBL" id="MDQ0352218.1"/>
    </source>
</evidence>
<keyword evidence="1" id="KW-0812">Transmembrane</keyword>
<dbReference type="Pfam" id="PF13828">
    <property type="entry name" value="DUF4190"/>
    <property type="match status" value="1"/>
</dbReference>
<feature type="transmembrane region" description="Helical" evidence="1">
    <location>
        <begin position="12"/>
        <end position="31"/>
    </location>
</feature>
<gene>
    <name evidence="3" type="ORF">J2R98_002052</name>
</gene>
<sequence length="89" mass="9245">MSQQNQENQEISGLAIASLILGILAVIGLLTYSIMTILLSIIGTLMGIVAVGLIRKNGKSGLGLARAGLICSLVSLVVTVSFLTYVLIT</sequence>
<dbReference type="RefSeq" id="WP_307068603.1">
    <property type="nucleotide sequence ID" value="NZ_JAUSUP010000006.1"/>
</dbReference>
<reference evidence="3 4" key="1">
    <citation type="submission" date="2023-07" db="EMBL/GenBank/DDBJ databases">
        <title>Genomic Encyclopedia of Type Strains, Phase IV (KMG-IV): sequencing the most valuable type-strain genomes for metagenomic binning, comparative biology and taxonomic classification.</title>
        <authorList>
            <person name="Goeker M."/>
        </authorList>
    </citation>
    <scope>NUCLEOTIDE SEQUENCE [LARGE SCALE GENOMIC DNA]</scope>
    <source>
        <strain evidence="3 4">DSM 15448</strain>
    </source>
</reference>
<dbReference type="Proteomes" id="UP001236723">
    <property type="component" value="Unassembled WGS sequence"/>
</dbReference>
<organism evidence="3 4">
    <name type="scientific">Alkalibacillus filiformis</name>
    <dbReference type="NCBI Taxonomy" id="200990"/>
    <lineage>
        <taxon>Bacteria</taxon>
        <taxon>Bacillati</taxon>
        <taxon>Bacillota</taxon>
        <taxon>Bacilli</taxon>
        <taxon>Bacillales</taxon>
        <taxon>Bacillaceae</taxon>
        <taxon>Alkalibacillus</taxon>
    </lineage>
</organism>
<name>A0ABU0DUU8_9BACI</name>
<feature type="transmembrane region" description="Helical" evidence="1">
    <location>
        <begin position="67"/>
        <end position="88"/>
    </location>
</feature>
<keyword evidence="1" id="KW-0472">Membrane</keyword>
<keyword evidence="1" id="KW-1133">Transmembrane helix</keyword>
<dbReference type="EMBL" id="JAUSUP010000006">
    <property type="protein sequence ID" value="MDQ0352218.1"/>
    <property type="molecule type" value="Genomic_DNA"/>
</dbReference>
<evidence type="ECO:0000313" key="4">
    <source>
        <dbReference type="Proteomes" id="UP001236723"/>
    </source>
</evidence>
<keyword evidence="4" id="KW-1185">Reference proteome</keyword>
<feature type="domain" description="DUF4190" evidence="2">
    <location>
        <begin position="14"/>
        <end position="81"/>
    </location>
</feature>
<evidence type="ECO:0000256" key="1">
    <source>
        <dbReference type="SAM" id="Phobius"/>
    </source>
</evidence>
<proteinExistence type="predicted"/>
<comment type="caution">
    <text evidence="3">The sequence shown here is derived from an EMBL/GenBank/DDBJ whole genome shotgun (WGS) entry which is preliminary data.</text>
</comment>
<protein>
    <recommendedName>
        <fullName evidence="2">DUF4190 domain-containing protein</fullName>
    </recommendedName>
</protein>
<dbReference type="InterPro" id="IPR025241">
    <property type="entry name" value="DUF4190"/>
</dbReference>